<proteinExistence type="predicted"/>
<dbReference type="CDD" id="cd00093">
    <property type="entry name" value="HTH_XRE"/>
    <property type="match status" value="1"/>
</dbReference>
<feature type="domain" description="HTH cro/C1-type" evidence="2">
    <location>
        <begin position="31"/>
        <end position="85"/>
    </location>
</feature>
<dbReference type="SMART" id="SM00530">
    <property type="entry name" value="HTH_XRE"/>
    <property type="match status" value="1"/>
</dbReference>
<dbReference type="Gene3D" id="1.10.260.40">
    <property type="entry name" value="lambda repressor-like DNA-binding domains"/>
    <property type="match status" value="1"/>
</dbReference>
<dbReference type="PANTHER" id="PTHR46797">
    <property type="entry name" value="HTH-TYPE TRANSCRIPTIONAL REGULATOR"/>
    <property type="match status" value="1"/>
</dbReference>
<dbReference type="InterPro" id="IPR010982">
    <property type="entry name" value="Lambda_DNA-bd_dom_sf"/>
</dbReference>
<keyword evidence="1" id="KW-0238">DNA-binding</keyword>
<keyword evidence="4" id="KW-1185">Reference proteome</keyword>
<reference evidence="3 4" key="1">
    <citation type="submission" date="2017-09" db="EMBL/GenBank/DDBJ databases">
        <authorList>
            <person name="Ehlers B."/>
            <person name="Leendertz F.H."/>
        </authorList>
    </citation>
    <scope>NUCLEOTIDE SEQUENCE [LARGE SCALE GENOMIC DNA]</scope>
    <source>
        <strain evidence="3 4">CGMCC 4.6857</strain>
    </source>
</reference>
<organism evidence="3 4">
    <name type="scientific">Paractinoplanes atraurantiacus</name>
    <dbReference type="NCBI Taxonomy" id="1036182"/>
    <lineage>
        <taxon>Bacteria</taxon>
        <taxon>Bacillati</taxon>
        <taxon>Actinomycetota</taxon>
        <taxon>Actinomycetes</taxon>
        <taxon>Micromonosporales</taxon>
        <taxon>Micromonosporaceae</taxon>
        <taxon>Paractinoplanes</taxon>
    </lineage>
</organism>
<evidence type="ECO:0000313" key="4">
    <source>
        <dbReference type="Proteomes" id="UP000219612"/>
    </source>
</evidence>
<sequence length="142" mass="15282">MTIGTAIEARTSVRSTIGASRRRGPEVGARLRRVRHRHGLTLAALAGMTGISKSTLSRLESGQRRPTLDLLLPLAQAHQVPLESLVGAPPVGDPRVRLVPRRANGRTVLPLTPHAGSLQAWKVIVPAEQTELDARVGARWSC</sequence>
<dbReference type="GO" id="GO:0005829">
    <property type="term" value="C:cytosol"/>
    <property type="evidence" value="ECO:0007669"/>
    <property type="project" value="TreeGrafter"/>
</dbReference>
<dbReference type="GO" id="GO:0003677">
    <property type="term" value="F:DNA binding"/>
    <property type="evidence" value="ECO:0007669"/>
    <property type="project" value="UniProtKB-KW"/>
</dbReference>
<dbReference type="InterPro" id="IPR001387">
    <property type="entry name" value="Cro/C1-type_HTH"/>
</dbReference>
<name>A0A285KF60_9ACTN</name>
<dbReference type="Pfam" id="PF13560">
    <property type="entry name" value="HTH_31"/>
    <property type="match status" value="1"/>
</dbReference>
<accession>A0A285KF60</accession>
<dbReference type="GO" id="GO:0003700">
    <property type="term" value="F:DNA-binding transcription factor activity"/>
    <property type="evidence" value="ECO:0007669"/>
    <property type="project" value="TreeGrafter"/>
</dbReference>
<dbReference type="PROSITE" id="PS50943">
    <property type="entry name" value="HTH_CROC1"/>
    <property type="match status" value="1"/>
</dbReference>
<evidence type="ECO:0000313" key="3">
    <source>
        <dbReference type="EMBL" id="SNY71245.1"/>
    </source>
</evidence>
<evidence type="ECO:0000256" key="1">
    <source>
        <dbReference type="ARBA" id="ARBA00023125"/>
    </source>
</evidence>
<dbReference type="EMBL" id="OBDY01000039">
    <property type="protein sequence ID" value="SNY71245.1"/>
    <property type="molecule type" value="Genomic_DNA"/>
</dbReference>
<dbReference type="AlphaFoldDB" id="A0A285KF60"/>
<dbReference type="PANTHER" id="PTHR46797:SF1">
    <property type="entry name" value="METHYLPHOSPHONATE SYNTHASE"/>
    <property type="match status" value="1"/>
</dbReference>
<evidence type="ECO:0000259" key="2">
    <source>
        <dbReference type="PROSITE" id="PS50943"/>
    </source>
</evidence>
<dbReference type="InterPro" id="IPR050807">
    <property type="entry name" value="TransReg_Diox_bact_type"/>
</dbReference>
<gene>
    <name evidence="3" type="ORF">SAMN05421748_13970</name>
</gene>
<protein>
    <submittedName>
        <fullName evidence="3">Transcriptional regulator, contains XRE-family HTH domain</fullName>
    </submittedName>
</protein>
<dbReference type="SUPFAM" id="SSF47413">
    <property type="entry name" value="lambda repressor-like DNA-binding domains"/>
    <property type="match status" value="1"/>
</dbReference>
<dbReference type="Proteomes" id="UP000219612">
    <property type="component" value="Unassembled WGS sequence"/>
</dbReference>